<dbReference type="PANTHER" id="PTHR43308">
    <property type="entry name" value="OUTER MEMBRANE PROTEIN ALPHA-RELATED"/>
    <property type="match status" value="1"/>
</dbReference>
<feature type="domain" description="SLH" evidence="3">
    <location>
        <begin position="206"/>
        <end position="269"/>
    </location>
</feature>
<feature type="region of interest" description="Disordered" evidence="1">
    <location>
        <begin position="29"/>
        <end position="72"/>
    </location>
</feature>
<feature type="compositionally biased region" description="Low complexity" evidence="1">
    <location>
        <begin position="48"/>
        <end position="67"/>
    </location>
</feature>
<sequence>MKKGMLKKAAVTSMALLTLAGGAGSAFADGKGNGHNERDNHNSKQENNKNNNNNNNNNNNKGKNNGNSGINLHFKDEQDLKWAMEYIIRLASKGVFNGYEDGTFKPQQQITRIESIVAAVRLMGLKDQAESQAEMSTKLNFKDADQLTKKYPWAVGYVAVALEKDLFSETDDAIQPDKPATRLFAATLLVKALGLEAEAKAKVNSQLTFKDAKSIPAGSVGYVEVALEKNLITGYENNTFRPNQPVTRAELAALLDRTDEQLPDNHDAAAITGTLKVSASAGAITVVKADKSEVALALDPSVFIFRNNVKANVADLKAGDEVLVRTYQNKVVFIEVTKMAPVQVVTTESGKFDSSTVNAQGKITTITLTKYKADGTAEKVSYVVSPNVTIVPDTALLEVGKALELTVTNGLVTSIKVG</sequence>
<feature type="domain" description="SLH" evidence="3">
    <location>
        <begin position="70"/>
        <end position="133"/>
    </location>
</feature>
<evidence type="ECO:0000256" key="1">
    <source>
        <dbReference type="SAM" id="MobiDB-lite"/>
    </source>
</evidence>
<keyword evidence="2" id="KW-0732">Signal</keyword>
<evidence type="ECO:0000256" key="2">
    <source>
        <dbReference type="SAM" id="SignalP"/>
    </source>
</evidence>
<dbReference type="EMBL" id="CP048209">
    <property type="protein sequence ID" value="QHT62636.1"/>
    <property type="molecule type" value="Genomic_DNA"/>
</dbReference>
<evidence type="ECO:0000259" key="3">
    <source>
        <dbReference type="PROSITE" id="PS51272"/>
    </source>
</evidence>
<dbReference type="InterPro" id="IPR051465">
    <property type="entry name" value="Cell_Envelope_Struct_Comp"/>
</dbReference>
<name>A0A6C0FZV8_9BACL</name>
<feature type="signal peptide" evidence="2">
    <location>
        <begin position="1"/>
        <end position="28"/>
    </location>
</feature>
<gene>
    <name evidence="4" type="ORF">GXP70_23425</name>
</gene>
<dbReference type="Proteomes" id="UP000476064">
    <property type="component" value="Chromosome"/>
</dbReference>
<feature type="domain" description="SLH" evidence="3">
    <location>
        <begin position="141"/>
        <end position="203"/>
    </location>
</feature>
<keyword evidence="5" id="KW-1185">Reference proteome</keyword>
<feature type="compositionally biased region" description="Basic and acidic residues" evidence="1">
    <location>
        <begin position="32"/>
        <end position="47"/>
    </location>
</feature>
<evidence type="ECO:0000313" key="4">
    <source>
        <dbReference type="EMBL" id="QHT62636.1"/>
    </source>
</evidence>
<dbReference type="KEGG" id="plyc:GXP70_23425"/>
<accession>A0A6C0FZV8</accession>
<protein>
    <submittedName>
        <fullName evidence="4">S-layer homology domain-containing protein</fullName>
    </submittedName>
</protein>
<dbReference type="RefSeq" id="WP_162359068.1">
    <property type="nucleotide sequence ID" value="NZ_CP048209.1"/>
</dbReference>
<dbReference type="PROSITE" id="PS51272">
    <property type="entry name" value="SLH"/>
    <property type="match status" value="3"/>
</dbReference>
<dbReference type="InterPro" id="IPR001119">
    <property type="entry name" value="SLH_dom"/>
</dbReference>
<proteinExistence type="predicted"/>
<organism evidence="4 5">
    <name type="scientific">Paenibacillus lycopersici</name>
    <dbReference type="NCBI Taxonomy" id="2704462"/>
    <lineage>
        <taxon>Bacteria</taxon>
        <taxon>Bacillati</taxon>
        <taxon>Bacillota</taxon>
        <taxon>Bacilli</taxon>
        <taxon>Bacillales</taxon>
        <taxon>Paenibacillaceae</taxon>
        <taxon>Paenibacillus</taxon>
    </lineage>
</organism>
<dbReference type="AlphaFoldDB" id="A0A6C0FZV8"/>
<feature type="chain" id="PRO_5025392847" evidence="2">
    <location>
        <begin position="29"/>
        <end position="418"/>
    </location>
</feature>
<dbReference type="Pfam" id="PF00395">
    <property type="entry name" value="SLH"/>
    <property type="match status" value="3"/>
</dbReference>
<evidence type="ECO:0000313" key="5">
    <source>
        <dbReference type="Proteomes" id="UP000476064"/>
    </source>
</evidence>
<reference evidence="4 5" key="1">
    <citation type="submission" date="2020-01" db="EMBL/GenBank/DDBJ databases">
        <title>Paenibacillus sp. nov., isolated from tomato rhizosphere.</title>
        <authorList>
            <person name="Weon H.-Y."/>
            <person name="Lee S.A."/>
        </authorList>
    </citation>
    <scope>NUCLEOTIDE SEQUENCE [LARGE SCALE GENOMIC DNA]</scope>
    <source>
        <strain evidence="4 5">12200R-189</strain>
    </source>
</reference>